<dbReference type="AlphaFoldDB" id="A0A0N1NWH7"/>
<feature type="compositionally biased region" description="Basic and acidic residues" evidence="1">
    <location>
        <begin position="29"/>
        <end position="39"/>
    </location>
</feature>
<feature type="region of interest" description="Disordered" evidence="1">
    <location>
        <begin position="16"/>
        <end position="39"/>
    </location>
</feature>
<protein>
    <submittedName>
        <fullName evidence="2">Uncharacterized protein</fullName>
    </submittedName>
</protein>
<organism evidence="2 3">
    <name type="scientific">Cyphellophora attinorum</name>
    <dbReference type="NCBI Taxonomy" id="1664694"/>
    <lineage>
        <taxon>Eukaryota</taxon>
        <taxon>Fungi</taxon>
        <taxon>Dikarya</taxon>
        <taxon>Ascomycota</taxon>
        <taxon>Pezizomycotina</taxon>
        <taxon>Eurotiomycetes</taxon>
        <taxon>Chaetothyriomycetidae</taxon>
        <taxon>Chaetothyriales</taxon>
        <taxon>Cyphellophoraceae</taxon>
        <taxon>Cyphellophora</taxon>
    </lineage>
</organism>
<dbReference type="VEuPathDB" id="FungiDB:AB675_4397"/>
<name>A0A0N1NWH7_9EURO</name>
<feature type="region of interest" description="Disordered" evidence="1">
    <location>
        <begin position="118"/>
        <end position="138"/>
    </location>
</feature>
<dbReference type="GeneID" id="28736412"/>
<dbReference type="Proteomes" id="UP000038010">
    <property type="component" value="Unassembled WGS sequence"/>
</dbReference>
<gene>
    <name evidence="2" type="ORF">AB675_4397</name>
</gene>
<dbReference type="EMBL" id="LFJN01000030">
    <property type="protein sequence ID" value="KPI36565.1"/>
    <property type="molecule type" value="Genomic_DNA"/>
</dbReference>
<reference evidence="2 3" key="1">
    <citation type="submission" date="2015-06" db="EMBL/GenBank/DDBJ databases">
        <title>Draft genome of the ant-associated black yeast Phialophora attae CBS 131958.</title>
        <authorList>
            <person name="Moreno L.F."/>
            <person name="Stielow B.J."/>
            <person name="de Hoog S."/>
            <person name="Vicente V.A."/>
            <person name="Weiss V.A."/>
            <person name="de Vries M."/>
            <person name="Cruz L.M."/>
            <person name="Souza E.M."/>
        </authorList>
    </citation>
    <scope>NUCLEOTIDE SEQUENCE [LARGE SCALE GENOMIC DNA]</scope>
    <source>
        <strain evidence="2 3">CBS 131958</strain>
    </source>
</reference>
<sequence length="272" mass="30743">MLWMFDGKTMIDTKRRRFVRKSSKSATETPRRPFHSHDGVDRSVRLPYCNTTGQACLPAPNCDREVMVSPRRPRRETLEQSLRHVEISGSGTGAVVIRNHAEPPLRQELSTALGSVNETQTTSIPYRPSAPLSSVQSDRDRAIALRHALDVKLGAANPSMLYATSNQGPEQIRPQSTLVDRGNEKYIVLDQSTPSRPQVHGEPDQLPLPELYCAEFWNDPNGHIDVLLPAPPTSLTEAFRLETEQLLMIEEFNEVLRAHGRPLYRGRWYGWI</sequence>
<evidence type="ECO:0000313" key="3">
    <source>
        <dbReference type="Proteomes" id="UP000038010"/>
    </source>
</evidence>
<keyword evidence="3" id="KW-1185">Reference proteome</keyword>
<proteinExistence type="predicted"/>
<comment type="caution">
    <text evidence="2">The sequence shown here is derived from an EMBL/GenBank/DDBJ whole genome shotgun (WGS) entry which is preliminary data.</text>
</comment>
<evidence type="ECO:0000256" key="1">
    <source>
        <dbReference type="SAM" id="MobiDB-lite"/>
    </source>
</evidence>
<dbReference type="RefSeq" id="XP_017996528.1">
    <property type="nucleotide sequence ID" value="XM_018144532.1"/>
</dbReference>
<accession>A0A0N1NWH7</accession>
<evidence type="ECO:0000313" key="2">
    <source>
        <dbReference type="EMBL" id="KPI36565.1"/>
    </source>
</evidence>